<evidence type="ECO:0000313" key="1">
    <source>
        <dbReference type="EMBL" id="PWA81744.1"/>
    </source>
</evidence>
<proteinExistence type="predicted"/>
<gene>
    <name evidence="1" type="ORF">CTI12_AA183930</name>
</gene>
<protein>
    <submittedName>
        <fullName evidence="1">Tubby like protein 8</fullName>
    </submittedName>
</protein>
<comment type="caution">
    <text evidence="1">The sequence shown here is derived from an EMBL/GenBank/DDBJ whole genome shotgun (WGS) entry which is preliminary data.</text>
</comment>
<keyword evidence="2" id="KW-1185">Reference proteome</keyword>
<accession>A0A2U1P7M8</accession>
<name>A0A2U1P7M8_ARTAN</name>
<sequence>MEPARCLPTLLAYILKAIQNGKLFCLWLLFIKCNDKQSTTSSLQPWRMTDAGLHLLMLAKVAQDSRCRWYSALTGTCNGQASAKLMKRAMVNKLNDLNPNLGLGCYEDVDSSKNYSGTIWDYSDNEVVPASSWSALSNSFYIQISAFEHINQMLCNVNKQYRMMKRVQKGCIWSLVHSVIVCKKQAMPSVVAFLCSGDLLMKLGDRVEYDLGGVLFARRNVNSEGTEEG</sequence>
<evidence type="ECO:0000313" key="2">
    <source>
        <dbReference type="Proteomes" id="UP000245207"/>
    </source>
</evidence>
<reference evidence="1 2" key="1">
    <citation type="journal article" date="2018" name="Mol. Plant">
        <title>The genome of Artemisia annua provides insight into the evolution of Asteraceae family and artemisinin biosynthesis.</title>
        <authorList>
            <person name="Shen Q."/>
            <person name="Zhang L."/>
            <person name="Liao Z."/>
            <person name="Wang S."/>
            <person name="Yan T."/>
            <person name="Shi P."/>
            <person name="Liu M."/>
            <person name="Fu X."/>
            <person name="Pan Q."/>
            <person name="Wang Y."/>
            <person name="Lv Z."/>
            <person name="Lu X."/>
            <person name="Zhang F."/>
            <person name="Jiang W."/>
            <person name="Ma Y."/>
            <person name="Chen M."/>
            <person name="Hao X."/>
            <person name="Li L."/>
            <person name="Tang Y."/>
            <person name="Lv G."/>
            <person name="Zhou Y."/>
            <person name="Sun X."/>
            <person name="Brodelius P.E."/>
            <person name="Rose J.K.C."/>
            <person name="Tang K."/>
        </authorList>
    </citation>
    <scope>NUCLEOTIDE SEQUENCE [LARGE SCALE GENOMIC DNA]</scope>
    <source>
        <strain evidence="2">cv. Huhao1</strain>
        <tissue evidence="1">Leaf</tissue>
    </source>
</reference>
<organism evidence="1 2">
    <name type="scientific">Artemisia annua</name>
    <name type="common">Sweet wormwood</name>
    <dbReference type="NCBI Taxonomy" id="35608"/>
    <lineage>
        <taxon>Eukaryota</taxon>
        <taxon>Viridiplantae</taxon>
        <taxon>Streptophyta</taxon>
        <taxon>Embryophyta</taxon>
        <taxon>Tracheophyta</taxon>
        <taxon>Spermatophyta</taxon>
        <taxon>Magnoliopsida</taxon>
        <taxon>eudicotyledons</taxon>
        <taxon>Gunneridae</taxon>
        <taxon>Pentapetalae</taxon>
        <taxon>asterids</taxon>
        <taxon>campanulids</taxon>
        <taxon>Asterales</taxon>
        <taxon>Asteraceae</taxon>
        <taxon>Asteroideae</taxon>
        <taxon>Anthemideae</taxon>
        <taxon>Artemisiinae</taxon>
        <taxon>Artemisia</taxon>
    </lineage>
</organism>
<dbReference type="EMBL" id="PKPP01001553">
    <property type="protein sequence ID" value="PWA81744.1"/>
    <property type="molecule type" value="Genomic_DNA"/>
</dbReference>
<dbReference type="Proteomes" id="UP000245207">
    <property type="component" value="Unassembled WGS sequence"/>
</dbReference>
<dbReference type="AlphaFoldDB" id="A0A2U1P7M8"/>